<evidence type="ECO:0000313" key="3">
    <source>
        <dbReference type="Proteomes" id="UP001244011"/>
    </source>
</evidence>
<dbReference type="PANTHER" id="PTHR12461">
    <property type="entry name" value="HYPOXIA-INDUCIBLE FACTOR 1 ALPHA INHIBITOR-RELATED"/>
    <property type="match status" value="1"/>
</dbReference>
<dbReference type="PROSITE" id="PS51184">
    <property type="entry name" value="JMJC"/>
    <property type="match status" value="1"/>
</dbReference>
<dbReference type="PANTHER" id="PTHR12461:SF105">
    <property type="entry name" value="HYPOXIA-INDUCIBLE FACTOR 1-ALPHA INHIBITOR"/>
    <property type="match status" value="1"/>
</dbReference>
<dbReference type="Proteomes" id="UP001244011">
    <property type="component" value="Unassembled WGS sequence"/>
</dbReference>
<dbReference type="Gene3D" id="2.60.120.650">
    <property type="entry name" value="Cupin"/>
    <property type="match status" value="1"/>
</dbReference>
<dbReference type="SUPFAM" id="SSF51197">
    <property type="entry name" value="Clavaminate synthase-like"/>
    <property type="match status" value="1"/>
</dbReference>
<evidence type="ECO:0000259" key="1">
    <source>
        <dbReference type="PROSITE" id="PS51184"/>
    </source>
</evidence>
<protein>
    <recommendedName>
        <fullName evidence="1">JmjC domain-containing protein</fullName>
    </recommendedName>
</protein>
<name>A0AAJ0C099_9PEZI</name>
<accession>A0AAJ0C099</accession>
<dbReference type="Pfam" id="PF13621">
    <property type="entry name" value="Cupin_8"/>
    <property type="match status" value="1"/>
</dbReference>
<dbReference type="AlphaFoldDB" id="A0AAJ0C099"/>
<keyword evidence="3" id="KW-1185">Reference proteome</keyword>
<dbReference type="EMBL" id="MU839007">
    <property type="protein sequence ID" value="KAK1767798.1"/>
    <property type="molecule type" value="Genomic_DNA"/>
</dbReference>
<evidence type="ECO:0000313" key="2">
    <source>
        <dbReference type="EMBL" id="KAK1767798.1"/>
    </source>
</evidence>
<gene>
    <name evidence="2" type="ORF">QBC33DRAFT_59192</name>
</gene>
<dbReference type="RefSeq" id="XP_060284011.1">
    <property type="nucleotide sequence ID" value="XM_060431668.1"/>
</dbReference>
<comment type="caution">
    <text evidence="2">The sequence shown here is derived from an EMBL/GenBank/DDBJ whole genome shotgun (WGS) entry which is preliminary data.</text>
</comment>
<reference evidence="2" key="1">
    <citation type="submission" date="2023-06" db="EMBL/GenBank/DDBJ databases">
        <title>Genome-scale phylogeny and comparative genomics of the fungal order Sordariales.</title>
        <authorList>
            <consortium name="Lawrence Berkeley National Laboratory"/>
            <person name="Hensen N."/>
            <person name="Bonometti L."/>
            <person name="Westerberg I."/>
            <person name="Brannstrom I.O."/>
            <person name="Guillou S."/>
            <person name="Cros-Aarteil S."/>
            <person name="Calhoun S."/>
            <person name="Haridas S."/>
            <person name="Kuo A."/>
            <person name="Mondo S."/>
            <person name="Pangilinan J."/>
            <person name="Riley R."/>
            <person name="Labutti K."/>
            <person name="Andreopoulos B."/>
            <person name="Lipzen A."/>
            <person name="Chen C."/>
            <person name="Yanf M."/>
            <person name="Daum C."/>
            <person name="Ng V."/>
            <person name="Clum A."/>
            <person name="Steindorff A."/>
            <person name="Ohm R."/>
            <person name="Martin F."/>
            <person name="Silar P."/>
            <person name="Natvig D."/>
            <person name="Lalanne C."/>
            <person name="Gautier V."/>
            <person name="Ament-Velasquez S.L."/>
            <person name="Kruys A."/>
            <person name="Hutchinson M.I."/>
            <person name="Powell A.J."/>
            <person name="Barry K."/>
            <person name="Miller A.N."/>
            <person name="Grigoriev I.V."/>
            <person name="Debuchy R."/>
            <person name="Gladieux P."/>
            <person name="Thoren M.H."/>
            <person name="Johannesson H."/>
        </authorList>
    </citation>
    <scope>NUCLEOTIDE SEQUENCE</scope>
    <source>
        <strain evidence="2">8032-3</strain>
    </source>
</reference>
<dbReference type="InterPro" id="IPR003347">
    <property type="entry name" value="JmjC_dom"/>
</dbReference>
<organism evidence="2 3">
    <name type="scientific">Phialemonium atrogriseum</name>
    <dbReference type="NCBI Taxonomy" id="1093897"/>
    <lineage>
        <taxon>Eukaryota</taxon>
        <taxon>Fungi</taxon>
        <taxon>Dikarya</taxon>
        <taxon>Ascomycota</taxon>
        <taxon>Pezizomycotina</taxon>
        <taxon>Sordariomycetes</taxon>
        <taxon>Sordariomycetidae</taxon>
        <taxon>Cephalothecales</taxon>
        <taxon>Cephalothecaceae</taxon>
        <taxon>Phialemonium</taxon>
    </lineage>
</organism>
<dbReference type="GeneID" id="85314855"/>
<feature type="domain" description="JmjC" evidence="1">
    <location>
        <begin position="185"/>
        <end position="350"/>
    </location>
</feature>
<proteinExistence type="predicted"/>
<dbReference type="InterPro" id="IPR041667">
    <property type="entry name" value="Cupin_8"/>
</dbReference>
<sequence length="350" mass="39507">MPLISRACLLSTQRPALWRATGFKNLSTITAIPKAADTVGCEEFRREAFSIDRPLVMRGSAQHDRPDHSTASVFSILPKWFRLNQETHHYDATPYLQNFSATLFPYELVQGPKATSASENTHEGIYNFSIWLSSTDKPIHKHLTQLLQHHLDTLSPNGQEVQLLRFYAPLALLLAALEYNVSHSQDKVTQLYIAQAPLSDLPAELASDMRSPEIVQSAGKGDIYNSSIWLGLEPTYTPWHRDPNPNLFCQLCSSKVTRLLPPSAGERIFRDVQMRLGRSGSSQIRGEEMMQGPERLLLHDAIWGEEATADIQEARLDAGDALYIPKGWWHSVKSGFRDGRLNGSVNWWFR</sequence>